<keyword evidence="1" id="KW-0812">Transmembrane</keyword>
<evidence type="ECO:0000313" key="3">
    <source>
        <dbReference type="Proteomes" id="UP000034072"/>
    </source>
</evidence>
<organism evidence="2 3">
    <name type="scientific">Candidatus Yanofskybacteria bacterium GW2011_GWE2_40_11</name>
    <dbReference type="NCBI Taxonomy" id="1619033"/>
    <lineage>
        <taxon>Bacteria</taxon>
        <taxon>Candidatus Yanofskyibacteriota</taxon>
    </lineage>
</organism>
<keyword evidence="1" id="KW-0472">Membrane</keyword>
<dbReference type="Proteomes" id="UP000034072">
    <property type="component" value="Unassembled WGS sequence"/>
</dbReference>
<name>A0A0G0T061_9BACT</name>
<feature type="transmembrane region" description="Helical" evidence="1">
    <location>
        <begin position="63"/>
        <end position="84"/>
    </location>
</feature>
<feature type="transmembrane region" description="Helical" evidence="1">
    <location>
        <begin position="20"/>
        <end position="42"/>
    </location>
</feature>
<evidence type="ECO:0000313" key="2">
    <source>
        <dbReference type="EMBL" id="KKR40515.1"/>
    </source>
</evidence>
<feature type="transmembrane region" description="Helical" evidence="1">
    <location>
        <begin position="104"/>
        <end position="125"/>
    </location>
</feature>
<gene>
    <name evidence="2" type="ORF">UT75_C0008G0037</name>
</gene>
<dbReference type="AlphaFoldDB" id="A0A0G0T061"/>
<proteinExistence type="predicted"/>
<accession>A0A0G0T061</accession>
<sequence>MTEVLSVVGSIWQWLAHVPGIWSSIFFGLAGFSIVNSIVGVAKRSARIITFGFFDDYDYDDSWVGFVVVSFFYLMAMLLISGITQAPPSGNSADIAFPGFDRDVGFKMILNGALIYASGWAVYGLGKLAKFSVKSVFGQIRRLLRFVRRDFTANIANYKQYRAEAKSKRMHEPKEVVKVCQDALDEALAILKKQDIDSFDFKSRMTSLLNLLKGMLEIRELMVAFEQKNGSSHEDLIRSADALYAETNVREYAEPLIQELINEFGDLKSARKKVEAQIEAIVAVFKVFPASAIIEAVHTRFSQMDREGKIQDELEVLVGGASVESQLLKDVQSGKLNERVRLAAAQRSQASAKSA</sequence>
<comment type="caution">
    <text evidence="2">The sequence shown here is derived from an EMBL/GenBank/DDBJ whole genome shotgun (WGS) entry which is preliminary data.</text>
</comment>
<evidence type="ECO:0000256" key="1">
    <source>
        <dbReference type="SAM" id="Phobius"/>
    </source>
</evidence>
<dbReference type="EMBL" id="LBXZ01000008">
    <property type="protein sequence ID" value="KKR40515.1"/>
    <property type="molecule type" value="Genomic_DNA"/>
</dbReference>
<keyword evidence="1" id="KW-1133">Transmembrane helix</keyword>
<protein>
    <submittedName>
        <fullName evidence="2">Uncharacterized protein</fullName>
    </submittedName>
</protein>
<reference evidence="2 3" key="1">
    <citation type="journal article" date="2015" name="Nature">
        <title>rRNA introns, odd ribosomes, and small enigmatic genomes across a large radiation of phyla.</title>
        <authorList>
            <person name="Brown C.T."/>
            <person name="Hug L.A."/>
            <person name="Thomas B.C."/>
            <person name="Sharon I."/>
            <person name="Castelle C.J."/>
            <person name="Singh A."/>
            <person name="Wilkins M.J."/>
            <person name="Williams K.H."/>
            <person name="Banfield J.F."/>
        </authorList>
    </citation>
    <scope>NUCLEOTIDE SEQUENCE [LARGE SCALE GENOMIC DNA]</scope>
</reference>